<dbReference type="AlphaFoldDB" id="A0A8H3J5H9"/>
<comment type="caution">
    <text evidence="2">The sequence shown here is derived from an EMBL/GenBank/DDBJ whole genome shotgun (WGS) entry which is preliminary data.</text>
</comment>
<reference evidence="2" key="1">
    <citation type="submission" date="2021-03" db="EMBL/GenBank/DDBJ databases">
        <authorList>
            <person name="Tagirdzhanova G."/>
        </authorList>
    </citation>
    <scope>NUCLEOTIDE SEQUENCE</scope>
</reference>
<feature type="signal peptide" evidence="1">
    <location>
        <begin position="1"/>
        <end position="21"/>
    </location>
</feature>
<evidence type="ECO:0000256" key="1">
    <source>
        <dbReference type="SAM" id="SignalP"/>
    </source>
</evidence>
<proteinExistence type="predicted"/>
<gene>
    <name evidence="2" type="ORF">IMSHALPRED_002431</name>
</gene>
<keyword evidence="1" id="KW-0732">Signal</keyword>
<keyword evidence="3" id="KW-1185">Reference proteome</keyword>
<protein>
    <submittedName>
        <fullName evidence="2">Uncharacterized protein</fullName>
    </submittedName>
</protein>
<organism evidence="2 3">
    <name type="scientific">Imshaugia aleurites</name>
    <dbReference type="NCBI Taxonomy" id="172621"/>
    <lineage>
        <taxon>Eukaryota</taxon>
        <taxon>Fungi</taxon>
        <taxon>Dikarya</taxon>
        <taxon>Ascomycota</taxon>
        <taxon>Pezizomycotina</taxon>
        <taxon>Lecanoromycetes</taxon>
        <taxon>OSLEUM clade</taxon>
        <taxon>Lecanoromycetidae</taxon>
        <taxon>Lecanorales</taxon>
        <taxon>Lecanorineae</taxon>
        <taxon>Parmeliaceae</taxon>
        <taxon>Imshaugia</taxon>
    </lineage>
</organism>
<accession>A0A8H3J5H9</accession>
<dbReference type="OrthoDB" id="5387767at2759"/>
<sequence length="413" mass="44850">MFLRNAPLLALSSGFITPATATPFQPTKDSAMKLSDTPNLVKPIFALNTSVLPVDSSGENTFNIRCDGETYGYNPNIVDCEGAKEYLLPDTTIWTWAERHTGLPNTVPLPYRIMGDRALCYIQATLIGDHRTAQASTNMLRQAGAALVLRCATNTVSQGGIATEIGGDGNLAAVLGTYHMPVSCRGTLASWHSCRSVLFDMSADSSPQVFGPSSDPAVTQDLPFRFVSSDYKCAVNLFTTGQSDVATFYDIWQAATAIFAVCGRYGKGGSVRGLGDLNPKLQVAHHFTSLEAARALISPALACANTILLRLSYASSQLASHFHAKARITIQEYEDQVSIEDHTISVQTATSIQNLELRVDVGTSLTRNWVSPSPGSLIHFKDPLTHRNIYSITLTTHNPRAHHFKPKYILSQI</sequence>
<evidence type="ECO:0000313" key="2">
    <source>
        <dbReference type="EMBL" id="CAF9941111.1"/>
    </source>
</evidence>
<dbReference type="EMBL" id="CAJPDT010000141">
    <property type="protein sequence ID" value="CAF9941111.1"/>
    <property type="molecule type" value="Genomic_DNA"/>
</dbReference>
<feature type="chain" id="PRO_5034913409" evidence="1">
    <location>
        <begin position="22"/>
        <end position="413"/>
    </location>
</feature>
<dbReference type="Proteomes" id="UP000664534">
    <property type="component" value="Unassembled WGS sequence"/>
</dbReference>
<evidence type="ECO:0000313" key="3">
    <source>
        <dbReference type="Proteomes" id="UP000664534"/>
    </source>
</evidence>
<name>A0A8H3J5H9_9LECA</name>